<evidence type="ECO:0000313" key="4">
    <source>
        <dbReference type="EMBL" id="PKQ66005.1"/>
    </source>
</evidence>
<comment type="caution">
    <text evidence="4">The sequence shown here is derived from an EMBL/GenBank/DDBJ whole genome shotgun (WGS) entry which is preliminary data.</text>
</comment>
<dbReference type="InterPro" id="IPR002347">
    <property type="entry name" value="SDR_fam"/>
</dbReference>
<evidence type="ECO:0000256" key="3">
    <source>
        <dbReference type="RuleBase" id="RU000363"/>
    </source>
</evidence>
<reference evidence="4 5" key="1">
    <citation type="journal article" date="2017" name="Front. Microbiol.">
        <title>Labilibaculum manganireducens gen. nov., sp. nov. and Labilibaculum filiforme sp. nov., Novel Bacteroidetes Isolated from Subsurface Sediments of the Baltic Sea.</title>
        <authorList>
            <person name="Vandieken V."/>
            <person name="Marshall I.P."/>
            <person name="Niemann H."/>
            <person name="Engelen B."/>
            <person name="Cypionka H."/>
        </authorList>
    </citation>
    <scope>NUCLEOTIDE SEQUENCE [LARGE SCALE GENOMIC DNA]</scope>
    <source>
        <strain evidence="4 5">59.10-2M</strain>
    </source>
</reference>
<dbReference type="Pfam" id="PF00106">
    <property type="entry name" value="adh_short"/>
    <property type="match status" value="1"/>
</dbReference>
<comment type="similarity">
    <text evidence="1 3">Belongs to the short-chain dehydrogenases/reductases (SDR) family.</text>
</comment>
<evidence type="ECO:0000256" key="2">
    <source>
        <dbReference type="ARBA" id="ARBA00023002"/>
    </source>
</evidence>
<dbReference type="GO" id="GO:0016020">
    <property type="term" value="C:membrane"/>
    <property type="evidence" value="ECO:0007669"/>
    <property type="project" value="TreeGrafter"/>
</dbReference>
<sequence length="269" mass="29369">MKVKGKIIVVTDGGGGLGRKLVLNLLEKGAKVAIVDINSEALDETIKLARENISNLSKYVLNITDKERVLVFPEEIIKIHGAVDGIINNAGIIQPFINASAVGFDVIECIMNINFYGTLNMAKAFLPYFEKRPEAHIVNISSMGGFIPFPGQTLYGASKAAVKLLTEGLYAELKDMNIKVTVVHPGAINTNIKFNSGLEQSEKEKEEAKTSSGVLQPNEAAKKNIAVIEKDKFRARIGKDAKMLDVLYRIAPKFAVNLITKKNEISISI</sequence>
<keyword evidence="5" id="KW-1185">Reference proteome</keyword>
<gene>
    <name evidence="4" type="ORF">BZG01_12660</name>
</gene>
<dbReference type="PRINTS" id="PR00080">
    <property type="entry name" value="SDRFAMILY"/>
</dbReference>
<dbReference type="AlphaFoldDB" id="A0A2N3I6S9"/>
<evidence type="ECO:0000256" key="1">
    <source>
        <dbReference type="ARBA" id="ARBA00006484"/>
    </source>
</evidence>
<dbReference type="RefSeq" id="WP_101310215.1">
    <property type="nucleotide sequence ID" value="NZ_MVDE01000018.1"/>
</dbReference>
<dbReference type="CDD" id="cd05233">
    <property type="entry name" value="SDR_c"/>
    <property type="match status" value="1"/>
</dbReference>
<accession>A0A2N3I6S9</accession>
<dbReference type="GO" id="GO:0016491">
    <property type="term" value="F:oxidoreductase activity"/>
    <property type="evidence" value="ECO:0007669"/>
    <property type="project" value="UniProtKB-KW"/>
</dbReference>
<organism evidence="4 5">
    <name type="scientific">Labilibaculum manganireducens</name>
    <dbReference type="NCBI Taxonomy" id="1940525"/>
    <lineage>
        <taxon>Bacteria</taxon>
        <taxon>Pseudomonadati</taxon>
        <taxon>Bacteroidota</taxon>
        <taxon>Bacteroidia</taxon>
        <taxon>Marinilabiliales</taxon>
        <taxon>Marinifilaceae</taxon>
        <taxon>Labilibaculum</taxon>
    </lineage>
</organism>
<dbReference type="SUPFAM" id="SSF51735">
    <property type="entry name" value="NAD(P)-binding Rossmann-fold domains"/>
    <property type="match status" value="1"/>
</dbReference>
<name>A0A2N3I6S9_9BACT</name>
<dbReference type="PRINTS" id="PR00081">
    <property type="entry name" value="GDHRDH"/>
</dbReference>
<dbReference type="PANTHER" id="PTHR44196:SF1">
    <property type="entry name" value="DEHYDROGENASE_REDUCTASE SDR FAMILY MEMBER 7B"/>
    <property type="match status" value="1"/>
</dbReference>
<proteinExistence type="inferred from homology"/>
<protein>
    <submittedName>
        <fullName evidence="4">Short-chain dehydrogenase</fullName>
    </submittedName>
</protein>
<dbReference type="Proteomes" id="UP000233618">
    <property type="component" value="Unassembled WGS sequence"/>
</dbReference>
<keyword evidence="2" id="KW-0560">Oxidoreductase</keyword>
<dbReference type="PANTHER" id="PTHR44196">
    <property type="entry name" value="DEHYDROGENASE/REDUCTASE SDR FAMILY MEMBER 7B"/>
    <property type="match status" value="1"/>
</dbReference>
<dbReference type="InterPro" id="IPR036291">
    <property type="entry name" value="NAD(P)-bd_dom_sf"/>
</dbReference>
<dbReference type="Gene3D" id="3.40.50.720">
    <property type="entry name" value="NAD(P)-binding Rossmann-like Domain"/>
    <property type="match status" value="1"/>
</dbReference>
<evidence type="ECO:0000313" key="5">
    <source>
        <dbReference type="Proteomes" id="UP000233618"/>
    </source>
</evidence>
<dbReference type="EMBL" id="MVDE01000018">
    <property type="protein sequence ID" value="PKQ66005.1"/>
    <property type="molecule type" value="Genomic_DNA"/>
</dbReference>